<evidence type="ECO:0000259" key="5">
    <source>
        <dbReference type="Pfam" id="PF22725"/>
    </source>
</evidence>
<evidence type="ECO:0000313" key="7">
    <source>
        <dbReference type="Proteomes" id="UP000612899"/>
    </source>
</evidence>
<dbReference type="InterPro" id="IPR000683">
    <property type="entry name" value="Gfo/Idh/MocA-like_OxRdtase_N"/>
</dbReference>
<gene>
    <name evidence="6" type="ORF">Rhe02_56680</name>
</gene>
<reference evidence="6" key="1">
    <citation type="submission" date="2021-01" db="EMBL/GenBank/DDBJ databases">
        <title>Whole genome shotgun sequence of Rhizocola hellebori NBRC 109834.</title>
        <authorList>
            <person name="Komaki H."/>
            <person name="Tamura T."/>
        </authorList>
    </citation>
    <scope>NUCLEOTIDE SEQUENCE</scope>
    <source>
        <strain evidence="6">NBRC 109834</strain>
    </source>
</reference>
<accession>A0A8J3VJ06</accession>
<dbReference type="PANTHER" id="PTHR22604">
    <property type="entry name" value="OXIDOREDUCTASES"/>
    <property type="match status" value="1"/>
</dbReference>
<evidence type="ECO:0000256" key="1">
    <source>
        <dbReference type="ARBA" id="ARBA00010928"/>
    </source>
</evidence>
<dbReference type="InterPro" id="IPR036291">
    <property type="entry name" value="NAD(P)-bd_dom_sf"/>
</dbReference>
<comment type="caution">
    <text evidence="6">The sequence shown here is derived from an EMBL/GenBank/DDBJ whole genome shotgun (WGS) entry which is preliminary data.</text>
</comment>
<dbReference type="Gene3D" id="3.40.50.720">
    <property type="entry name" value="NAD(P)-binding Rossmann-like Domain"/>
    <property type="match status" value="1"/>
</dbReference>
<proteinExistence type="inferred from homology"/>
<feature type="chain" id="PRO_5035277073" evidence="3">
    <location>
        <begin position="25"/>
        <end position="320"/>
    </location>
</feature>
<dbReference type="PANTHER" id="PTHR22604:SF105">
    <property type="entry name" value="TRANS-1,2-DIHYDROBENZENE-1,2-DIOL DEHYDROGENASE"/>
    <property type="match status" value="1"/>
</dbReference>
<dbReference type="InterPro" id="IPR050984">
    <property type="entry name" value="Gfo/Idh/MocA_domain"/>
</dbReference>
<dbReference type="InterPro" id="IPR055170">
    <property type="entry name" value="GFO_IDH_MocA-like_dom"/>
</dbReference>
<keyword evidence="7" id="KW-1185">Reference proteome</keyword>
<dbReference type="Gene3D" id="3.30.360.10">
    <property type="entry name" value="Dihydrodipicolinate Reductase, domain 2"/>
    <property type="match status" value="1"/>
</dbReference>
<dbReference type="AlphaFoldDB" id="A0A8J3VJ06"/>
<evidence type="ECO:0000256" key="2">
    <source>
        <dbReference type="ARBA" id="ARBA00023002"/>
    </source>
</evidence>
<organism evidence="6 7">
    <name type="scientific">Rhizocola hellebori</name>
    <dbReference type="NCBI Taxonomy" id="1392758"/>
    <lineage>
        <taxon>Bacteria</taxon>
        <taxon>Bacillati</taxon>
        <taxon>Actinomycetota</taxon>
        <taxon>Actinomycetes</taxon>
        <taxon>Micromonosporales</taxon>
        <taxon>Micromonosporaceae</taxon>
        <taxon>Rhizocola</taxon>
    </lineage>
</organism>
<dbReference type="Proteomes" id="UP000612899">
    <property type="component" value="Unassembled WGS sequence"/>
</dbReference>
<feature type="signal peptide" evidence="3">
    <location>
        <begin position="1"/>
        <end position="24"/>
    </location>
</feature>
<dbReference type="RefSeq" id="WP_239124087.1">
    <property type="nucleotide sequence ID" value="NZ_BONY01000038.1"/>
</dbReference>
<protein>
    <submittedName>
        <fullName evidence="6">Oxidoreductase</fullName>
    </submittedName>
</protein>
<dbReference type="Pfam" id="PF01408">
    <property type="entry name" value="GFO_IDH_MocA"/>
    <property type="match status" value="1"/>
</dbReference>
<sequence>MTQVRLGVLGCAGIATRRMLPAFAAAPSAHVVAVASRDHDKAEQVARQFGCEPVTGYEKLLSRHDIDAVYIPLPAALHASWTERAIGCGKHVLCEKPLTTSAFQTERLVRMADEKGLVLRENFMFPHHSQHEQVRRLIDSGVIGKVCAFAAVFAIPPLSKDDIRYQAELGGGALFDVGVYPLRVAQYFHGPDLAVRGASLRYDHGVDVGGEVLLCSRDGVTVQATFGMEGVYRSSYDFWGSAGHLRLGRAYTPAADHQPHVQLWLRDEEREIVLQRDDQYTNAAESFARAVLTNAHGEGDSQITALADLVDRVRAAAARA</sequence>
<dbReference type="EMBL" id="BONY01000038">
    <property type="protein sequence ID" value="GIH07601.1"/>
    <property type="molecule type" value="Genomic_DNA"/>
</dbReference>
<feature type="domain" description="GFO/IDH/MocA-like oxidoreductase" evidence="5">
    <location>
        <begin position="132"/>
        <end position="245"/>
    </location>
</feature>
<evidence type="ECO:0000313" key="6">
    <source>
        <dbReference type="EMBL" id="GIH07601.1"/>
    </source>
</evidence>
<feature type="domain" description="Gfo/Idh/MocA-like oxidoreductase N-terminal" evidence="4">
    <location>
        <begin position="5"/>
        <end position="122"/>
    </location>
</feature>
<evidence type="ECO:0000256" key="3">
    <source>
        <dbReference type="SAM" id="SignalP"/>
    </source>
</evidence>
<keyword evidence="2" id="KW-0560">Oxidoreductase</keyword>
<keyword evidence="3" id="KW-0732">Signal</keyword>
<dbReference type="GO" id="GO:0016491">
    <property type="term" value="F:oxidoreductase activity"/>
    <property type="evidence" value="ECO:0007669"/>
    <property type="project" value="UniProtKB-KW"/>
</dbReference>
<name>A0A8J3VJ06_9ACTN</name>
<evidence type="ECO:0000259" key="4">
    <source>
        <dbReference type="Pfam" id="PF01408"/>
    </source>
</evidence>
<dbReference type="Pfam" id="PF22725">
    <property type="entry name" value="GFO_IDH_MocA_C3"/>
    <property type="match status" value="1"/>
</dbReference>
<dbReference type="GO" id="GO:0000166">
    <property type="term" value="F:nucleotide binding"/>
    <property type="evidence" value="ECO:0007669"/>
    <property type="project" value="InterPro"/>
</dbReference>
<comment type="similarity">
    <text evidence="1">Belongs to the Gfo/Idh/MocA family.</text>
</comment>
<dbReference type="SUPFAM" id="SSF51735">
    <property type="entry name" value="NAD(P)-binding Rossmann-fold domains"/>
    <property type="match status" value="1"/>
</dbReference>
<dbReference type="SUPFAM" id="SSF55347">
    <property type="entry name" value="Glyceraldehyde-3-phosphate dehydrogenase-like, C-terminal domain"/>
    <property type="match status" value="1"/>
</dbReference>